<keyword evidence="1" id="KW-1133">Transmembrane helix</keyword>
<gene>
    <name evidence="2" type="ORF">S01H1_22669</name>
</gene>
<organism evidence="2">
    <name type="scientific">marine sediment metagenome</name>
    <dbReference type="NCBI Taxonomy" id="412755"/>
    <lineage>
        <taxon>unclassified sequences</taxon>
        <taxon>metagenomes</taxon>
        <taxon>ecological metagenomes</taxon>
    </lineage>
</organism>
<protein>
    <submittedName>
        <fullName evidence="2">Uncharacterized protein</fullName>
    </submittedName>
</protein>
<evidence type="ECO:0000313" key="2">
    <source>
        <dbReference type="EMBL" id="GAF90817.1"/>
    </source>
</evidence>
<dbReference type="EMBL" id="BARS01012848">
    <property type="protein sequence ID" value="GAF90817.1"/>
    <property type="molecule type" value="Genomic_DNA"/>
</dbReference>
<dbReference type="AlphaFoldDB" id="X0TRN4"/>
<feature type="transmembrane region" description="Helical" evidence="1">
    <location>
        <begin position="12"/>
        <end position="31"/>
    </location>
</feature>
<keyword evidence="1" id="KW-0472">Membrane</keyword>
<keyword evidence="1" id="KW-0812">Transmembrane</keyword>
<comment type="caution">
    <text evidence="2">The sequence shown here is derived from an EMBL/GenBank/DDBJ whole genome shotgun (WGS) entry which is preliminary data.</text>
</comment>
<evidence type="ECO:0000256" key="1">
    <source>
        <dbReference type="SAM" id="Phobius"/>
    </source>
</evidence>
<proteinExistence type="predicted"/>
<sequence length="101" mass="11271">MNKTLSQLKKQAVLTVVVLTILTAINFNILISPTGTTTNRTILFEWIGLADTILVDDNPSFTSPIKVQENTSISLPPGEYYWRTTGLSTKRRFKIDSEVAI</sequence>
<name>X0TRN4_9ZZZZ</name>
<reference evidence="2" key="1">
    <citation type="journal article" date="2014" name="Front. Microbiol.">
        <title>High frequency of phylogenetically diverse reductive dehalogenase-homologous genes in deep subseafloor sedimentary metagenomes.</title>
        <authorList>
            <person name="Kawai M."/>
            <person name="Futagami T."/>
            <person name="Toyoda A."/>
            <person name="Takaki Y."/>
            <person name="Nishi S."/>
            <person name="Hori S."/>
            <person name="Arai W."/>
            <person name="Tsubouchi T."/>
            <person name="Morono Y."/>
            <person name="Uchiyama I."/>
            <person name="Ito T."/>
            <person name="Fujiyama A."/>
            <person name="Inagaki F."/>
            <person name="Takami H."/>
        </authorList>
    </citation>
    <scope>NUCLEOTIDE SEQUENCE</scope>
    <source>
        <strain evidence="2">Expedition CK06-06</strain>
    </source>
</reference>
<accession>X0TRN4</accession>
<feature type="non-terminal residue" evidence="2">
    <location>
        <position position="101"/>
    </location>
</feature>